<protein>
    <submittedName>
        <fullName evidence="3">Glyoxalase</fullName>
    </submittedName>
</protein>
<proteinExistence type="predicted"/>
<evidence type="ECO:0000259" key="2">
    <source>
        <dbReference type="Pfam" id="PF22659"/>
    </source>
</evidence>
<dbReference type="Gene3D" id="3.10.180.10">
    <property type="entry name" value="2,3-Dihydroxybiphenyl 1,2-Dioxygenase, domain 1"/>
    <property type="match status" value="1"/>
</dbReference>
<dbReference type="InterPro" id="IPR058998">
    <property type="entry name" value="YycE-like_N"/>
</dbReference>
<name>A0A837GEC0_9VIBR</name>
<organism evidence="3">
    <name type="scientific">Vibrio coralliilyticus</name>
    <dbReference type="NCBI Taxonomy" id="190893"/>
    <lineage>
        <taxon>Bacteria</taxon>
        <taxon>Pseudomonadati</taxon>
        <taxon>Pseudomonadota</taxon>
        <taxon>Gammaproteobacteria</taxon>
        <taxon>Vibrionales</taxon>
        <taxon>Vibrionaceae</taxon>
        <taxon>Vibrio</taxon>
    </lineage>
</organism>
<feature type="domain" description="YycE-like N-terminal" evidence="1">
    <location>
        <begin position="8"/>
        <end position="59"/>
    </location>
</feature>
<sequence length="132" mass="15106">MIPRNSTLRVARPTNELDTLTNMYINGLGFELLSNFTDHEGFSGTIIGHPAHPYHLEFTHHYGSHVGPAPSQDNLLVFYVPDESDWKRCCQNMLGAGFQKVTSFNPYWENVGCTFEDIDGYRVVLQRQVWEV</sequence>
<dbReference type="Pfam" id="PF22659">
    <property type="entry name" value="YycE-like_C"/>
    <property type="match status" value="1"/>
</dbReference>
<feature type="domain" description="YycE-like C-terminal" evidence="2">
    <location>
        <begin position="73"/>
        <end position="126"/>
    </location>
</feature>
<dbReference type="Pfam" id="PF22658">
    <property type="entry name" value="YycE-like_N"/>
    <property type="match status" value="1"/>
</dbReference>
<reference evidence="3" key="1">
    <citation type="journal article" date="2015" name="BMC Genomics">
        <title>Genome mining reveals unlocked bioactive potential of marine Gram-negative bacteria.</title>
        <authorList>
            <person name="Machado H."/>
            <person name="Sonnenschein E.C."/>
            <person name="Melchiorsen J."/>
            <person name="Gram L."/>
        </authorList>
    </citation>
    <scope>NUCLEOTIDE SEQUENCE</scope>
    <source>
        <strain evidence="3">S2052</strain>
    </source>
</reference>
<dbReference type="InterPro" id="IPR029068">
    <property type="entry name" value="Glyas_Bleomycin-R_OHBP_Dase"/>
</dbReference>
<dbReference type="InterPro" id="IPR058997">
    <property type="entry name" value="YycE-like_C"/>
</dbReference>
<dbReference type="SUPFAM" id="SSF54593">
    <property type="entry name" value="Glyoxalase/Bleomycin resistance protein/Dihydroxybiphenyl dioxygenase"/>
    <property type="match status" value="1"/>
</dbReference>
<gene>
    <name evidence="3" type="ORF">TW71_01705</name>
</gene>
<dbReference type="RefSeq" id="WP_045984765.1">
    <property type="nucleotide sequence ID" value="NZ_CP063051.1"/>
</dbReference>
<dbReference type="EMBL" id="JXXR01000001">
    <property type="protein sequence ID" value="KJY77771.1"/>
    <property type="molecule type" value="Genomic_DNA"/>
</dbReference>
<evidence type="ECO:0000313" key="3">
    <source>
        <dbReference type="EMBL" id="KJY77771.1"/>
    </source>
</evidence>
<evidence type="ECO:0000259" key="1">
    <source>
        <dbReference type="Pfam" id="PF22658"/>
    </source>
</evidence>
<comment type="caution">
    <text evidence="3">The sequence shown here is derived from an EMBL/GenBank/DDBJ whole genome shotgun (WGS) entry which is preliminary data.</text>
</comment>
<accession>A0A837GEC0</accession>
<dbReference type="CDD" id="cd06587">
    <property type="entry name" value="VOC"/>
    <property type="match status" value="1"/>
</dbReference>
<dbReference type="AlphaFoldDB" id="A0A837GEC0"/>